<accession>A0ABD2NUZ9</accession>
<name>A0ABD2NUZ9_9CUCU</name>
<dbReference type="Proteomes" id="UP001516400">
    <property type="component" value="Unassembled WGS sequence"/>
</dbReference>
<feature type="non-terminal residue" evidence="1">
    <location>
        <position position="1"/>
    </location>
</feature>
<evidence type="ECO:0000313" key="1">
    <source>
        <dbReference type="EMBL" id="KAL3282362.1"/>
    </source>
</evidence>
<protein>
    <submittedName>
        <fullName evidence="1">Uncharacterized protein</fullName>
    </submittedName>
</protein>
<comment type="caution">
    <text evidence="1">The sequence shown here is derived from an EMBL/GenBank/DDBJ whole genome shotgun (WGS) entry which is preliminary data.</text>
</comment>
<gene>
    <name evidence="1" type="ORF">HHI36_005548</name>
</gene>
<sequence>SGHGKGAPDGVGDLLKRTADRLVESGRNINELHILLDELRKSFPNVSLCCIFSEDIAKWDIIPESLSAFSGTMEIHQLTWCHTDKDLIRARRLSCFKCNLSNEYSHYGLGSISLQIIVKRPFYSAVYSDSEPFEIDEFMVIEWPAQSQVSLVSDFLVSFPELYSFKVYYVEKLSRKAAQLNS</sequence>
<evidence type="ECO:0000313" key="2">
    <source>
        <dbReference type="Proteomes" id="UP001516400"/>
    </source>
</evidence>
<dbReference type="EMBL" id="JABFTP020000144">
    <property type="protein sequence ID" value="KAL3282362.1"/>
    <property type="molecule type" value="Genomic_DNA"/>
</dbReference>
<keyword evidence="2" id="KW-1185">Reference proteome</keyword>
<dbReference type="AlphaFoldDB" id="A0ABD2NUZ9"/>
<reference evidence="1 2" key="1">
    <citation type="journal article" date="2021" name="BMC Biol.">
        <title>Horizontally acquired antibacterial genes associated with adaptive radiation of ladybird beetles.</title>
        <authorList>
            <person name="Li H.S."/>
            <person name="Tang X.F."/>
            <person name="Huang Y.H."/>
            <person name="Xu Z.Y."/>
            <person name="Chen M.L."/>
            <person name="Du X.Y."/>
            <person name="Qiu B.Y."/>
            <person name="Chen P.T."/>
            <person name="Zhang W."/>
            <person name="Slipinski A."/>
            <person name="Escalona H.E."/>
            <person name="Waterhouse R.M."/>
            <person name="Zwick A."/>
            <person name="Pang H."/>
        </authorList>
    </citation>
    <scope>NUCLEOTIDE SEQUENCE [LARGE SCALE GENOMIC DNA]</scope>
    <source>
        <strain evidence="1">SYSU2018</strain>
    </source>
</reference>
<proteinExistence type="predicted"/>
<organism evidence="1 2">
    <name type="scientific">Cryptolaemus montrouzieri</name>
    <dbReference type="NCBI Taxonomy" id="559131"/>
    <lineage>
        <taxon>Eukaryota</taxon>
        <taxon>Metazoa</taxon>
        <taxon>Ecdysozoa</taxon>
        <taxon>Arthropoda</taxon>
        <taxon>Hexapoda</taxon>
        <taxon>Insecta</taxon>
        <taxon>Pterygota</taxon>
        <taxon>Neoptera</taxon>
        <taxon>Endopterygota</taxon>
        <taxon>Coleoptera</taxon>
        <taxon>Polyphaga</taxon>
        <taxon>Cucujiformia</taxon>
        <taxon>Coccinelloidea</taxon>
        <taxon>Coccinellidae</taxon>
        <taxon>Scymninae</taxon>
        <taxon>Scymnini</taxon>
        <taxon>Cryptolaemus</taxon>
    </lineage>
</organism>